<dbReference type="InterPro" id="IPR011009">
    <property type="entry name" value="Kinase-like_dom_sf"/>
</dbReference>
<dbReference type="Proteomes" id="UP000770717">
    <property type="component" value="Unassembled WGS sequence"/>
</dbReference>
<dbReference type="SUPFAM" id="SSF56112">
    <property type="entry name" value="Protein kinase-like (PK-like)"/>
    <property type="match status" value="1"/>
</dbReference>
<reference evidence="3" key="1">
    <citation type="thesis" date="2020" institute="ProQuest LLC" country="789 East Eisenhower Parkway, Ann Arbor, MI, USA">
        <title>Comparative Genomics and Chromosome Evolution.</title>
        <authorList>
            <person name="Mudd A.B."/>
        </authorList>
    </citation>
    <scope>NUCLEOTIDE SEQUENCE</scope>
    <source>
        <strain evidence="3">HN-11 Male</strain>
        <tissue evidence="3">Kidney and liver</tissue>
    </source>
</reference>
<gene>
    <name evidence="3" type="ORF">GDO78_003032</name>
</gene>
<proteinExistence type="predicted"/>
<feature type="coiled-coil region" evidence="1">
    <location>
        <begin position="157"/>
        <end position="226"/>
    </location>
</feature>
<comment type="caution">
    <text evidence="3">The sequence shown here is derived from an EMBL/GenBank/DDBJ whole genome shotgun (WGS) entry which is preliminary data.</text>
</comment>
<dbReference type="AlphaFoldDB" id="A0A8J6K2C2"/>
<accession>A0A8J6K2C2</accession>
<dbReference type="PROSITE" id="PS50304">
    <property type="entry name" value="TUDOR"/>
    <property type="match status" value="1"/>
</dbReference>
<evidence type="ECO:0000259" key="2">
    <source>
        <dbReference type="PROSITE" id="PS50304"/>
    </source>
</evidence>
<evidence type="ECO:0000313" key="4">
    <source>
        <dbReference type="Proteomes" id="UP000770717"/>
    </source>
</evidence>
<dbReference type="SUPFAM" id="SSF50199">
    <property type="entry name" value="Staphylococcal nuclease"/>
    <property type="match status" value="1"/>
</dbReference>
<dbReference type="Gene3D" id="2.30.30.140">
    <property type="match status" value="1"/>
</dbReference>
<dbReference type="OrthoDB" id="10023235at2759"/>
<name>A0A8J6K2C2_ELECQ</name>
<feature type="domain" description="Tudor" evidence="2">
    <location>
        <begin position="1"/>
        <end position="29"/>
    </location>
</feature>
<dbReference type="Gene3D" id="2.40.50.90">
    <property type="match status" value="1"/>
</dbReference>
<dbReference type="EMBL" id="WNTK01000011">
    <property type="protein sequence ID" value="KAG9476255.1"/>
    <property type="molecule type" value="Genomic_DNA"/>
</dbReference>
<keyword evidence="4" id="KW-1185">Reference proteome</keyword>
<keyword evidence="1" id="KW-0175">Coiled coil</keyword>
<organism evidence="3 4">
    <name type="scientific">Eleutherodactylus coqui</name>
    <name type="common">Puerto Rican coqui</name>
    <dbReference type="NCBI Taxonomy" id="57060"/>
    <lineage>
        <taxon>Eukaryota</taxon>
        <taxon>Metazoa</taxon>
        <taxon>Chordata</taxon>
        <taxon>Craniata</taxon>
        <taxon>Vertebrata</taxon>
        <taxon>Euteleostomi</taxon>
        <taxon>Amphibia</taxon>
        <taxon>Batrachia</taxon>
        <taxon>Anura</taxon>
        <taxon>Neobatrachia</taxon>
        <taxon>Hyloidea</taxon>
        <taxon>Eleutherodactylidae</taxon>
        <taxon>Eleutherodactylinae</taxon>
        <taxon>Eleutherodactylus</taxon>
        <taxon>Eleutherodactylus</taxon>
    </lineage>
</organism>
<sequence>CAVSYIDYGNSEVLDRSSIVELPEELQSTPIAQKYRLWGLQLLTASDIEQGLKFLTQLVGDQQISVQQKAIYKDGTVVVQVSHNDLDIGEEVAKQGFALRSKLISSPNGALETMDVPANEIRSPYSWQIKSIERLPMREPKSLPISLSTDTNTVKSDQKCLEENAQLKEENRQLKGECMQIKEANKQIKDESMQLDEEHKLLKSENKKLLDDYRQLKEEKEILFQKSIALEQHVQKMQFQNKNERESFERNIHEMEMRLASAAGHKLKALTAKIDILKNVRRENINMTAADDLLEAVKVVGQEQLCAPSTLNILEENWKEYSCAQETIRECSDLVELDLLIEGRNKAKEQLNLSVDAFVIEVDQLPLESRLAKLQVLLNSLEDMYGASCSCEDSDVVFQEFYNWKEAKLEKFSTVRIDTDSSLGLMCTWLSDIEKYFDLKSDITFGSSDDVFDIDNLLQKVDCNVSKELEISLVKPSESDCKIIRNAYSRVVKLIYEETCLISVVKAKYLASIEFQKNISEWINKKMNVDDLINIKKSIKILKAELRWKLHVSSSMEESEEYDAAAHSEVKAEIATIRNKIFCEIQREREEYALLSDLTQKWFPELPLMYSDVGITSYMNSGGLLSGSMERMLFDAEPLKELSNKRPLVCTKVQNQKVLLKGYSVGMDTEEQVIVRASKYHKAWLQQKEESGILQLLYLFFCKFDPVVYVMVPFYPGESLGCIQANNKLTSYETMRVMRGVAHGLHTLHASNIIIGSLHENNVFAVNRERGIVGDFDFTRDEVSKSLKLQQC</sequence>
<protein>
    <recommendedName>
        <fullName evidence="2">Tudor domain-containing protein</fullName>
    </recommendedName>
</protein>
<dbReference type="Gene3D" id="1.10.510.10">
    <property type="entry name" value="Transferase(Phosphotransferase) domain 1"/>
    <property type="match status" value="1"/>
</dbReference>
<feature type="non-terminal residue" evidence="3">
    <location>
        <position position="792"/>
    </location>
</feature>
<evidence type="ECO:0000313" key="3">
    <source>
        <dbReference type="EMBL" id="KAG9476255.1"/>
    </source>
</evidence>
<dbReference type="Pfam" id="PF00567">
    <property type="entry name" value="TUDOR"/>
    <property type="match status" value="1"/>
</dbReference>
<evidence type="ECO:0000256" key="1">
    <source>
        <dbReference type="SAM" id="Coils"/>
    </source>
</evidence>
<dbReference type="InterPro" id="IPR002999">
    <property type="entry name" value="Tudor"/>
</dbReference>
<dbReference type="InterPro" id="IPR035437">
    <property type="entry name" value="SNase_OB-fold_sf"/>
</dbReference>